<evidence type="ECO:0000256" key="2">
    <source>
        <dbReference type="ARBA" id="ARBA00004126"/>
    </source>
</evidence>
<comment type="subcellular location">
    <subcellularLocation>
        <location evidence="2">Nucleus membrane</location>
    </subcellularLocation>
    <subcellularLocation>
        <location evidence="3">Nucleus</location>
        <location evidence="3">Nuclear pore complex</location>
    </subcellularLocation>
</comment>
<dbReference type="GO" id="GO:0031965">
    <property type="term" value="C:nuclear membrane"/>
    <property type="evidence" value="ECO:0007669"/>
    <property type="project" value="UniProtKB-SubCell"/>
</dbReference>
<dbReference type="SUPFAM" id="SSF90209">
    <property type="entry name" value="Ran binding protein zinc finger-like"/>
    <property type="match status" value="2"/>
</dbReference>
<feature type="region of interest" description="Disordered" evidence="21">
    <location>
        <begin position="437"/>
        <end position="466"/>
    </location>
</feature>
<evidence type="ECO:0000256" key="7">
    <source>
        <dbReference type="ARBA" id="ARBA00022771"/>
    </source>
</evidence>
<evidence type="ECO:0000256" key="4">
    <source>
        <dbReference type="ARBA" id="ARBA00022448"/>
    </source>
</evidence>
<evidence type="ECO:0000256" key="16">
    <source>
        <dbReference type="ARBA" id="ARBA00060842"/>
    </source>
</evidence>
<evidence type="ECO:0000256" key="1">
    <source>
        <dbReference type="ARBA" id="ARBA00001947"/>
    </source>
</evidence>
<dbReference type="GO" id="GO:0017056">
    <property type="term" value="F:structural constituent of nuclear pore"/>
    <property type="evidence" value="ECO:0007669"/>
    <property type="project" value="TreeGrafter"/>
</dbReference>
<evidence type="ECO:0000256" key="9">
    <source>
        <dbReference type="ARBA" id="ARBA00022833"/>
    </source>
</evidence>
<dbReference type="InterPro" id="IPR036443">
    <property type="entry name" value="Znf_RanBP2_sf"/>
</dbReference>
<feature type="region of interest" description="Disordered" evidence="21">
    <location>
        <begin position="48"/>
        <end position="114"/>
    </location>
</feature>
<keyword evidence="11" id="KW-0811">Translocation</keyword>
<dbReference type="PANTHER" id="PTHR23193:SF23">
    <property type="entry name" value="NUCLEAR PORE COMPLEX PROTEIN NUP153"/>
    <property type="match status" value="1"/>
</dbReference>
<comment type="caution">
    <text evidence="23">The sequence shown here is derived from an EMBL/GenBank/DDBJ whole genome shotgun (WGS) entry which is preliminary data.</text>
</comment>
<dbReference type="GO" id="GO:0003677">
    <property type="term" value="F:DNA binding"/>
    <property type="evidence" value="ECO:0007669"/>
    <property type="project" value="UniProtKB-KW"/>
</dbReference>
<feature type="compositionally biased region" description="Polar residues" evidence="21">
    <location>
        <begin position="438"/>
        <end position="448"/>
    </location>
</feature>
<dbReference type="Proteomes" id="UP000076858">
    <property type="component" value="Unassembled WGS sequence"/>
</dbReference>
<comment type="similarity">
    <text evidence="16">Belongs to the NUP153 family.</text>
</comment>
<dbReference type="GO" id="GO:0051028">
    <property type="term" value="P:mRNA transport"/>
    <property type="evidence" value="ECO:0007669"/>
    <property type="project" value="UniProtKB-KW"/>
</dbReference>
<comment type="cofactor">
    <cofactor evidence="1">
        <name>Zn(2+)</name>
        <dbReference type="ChEBI" id="CHEBI:29105"/>
    </cofactor>
</comment>
<dbReference type="EMBL" id="LRGB01002875">
    <property type="protein sequence ID" value="KZS05663.1"/>
    <property type="molecule type" value="Genomic_DNA"/>
</dbReference>
<dbReference type="GO" id="GO:0005643">
    <property type="term" value="C:nuclear pore"/>
    <property type="evidence" value="ECO:0007669"/>
    <property type="project" value="UniProtKB-SubCell"/>
</dbReference>
<feature type="region of interest" description="Disordered" evidence="21">
    <location>
        <begin position="873"/>
        <end position="899"/>
    </location>
</feature>
<dbReference type="Gene3D" id="4.10.1060.10">
    <property type="entry name" value="Zinc finger, RanBP2-type"/>
    <property type="match status" value="2"/>
</dbReference>
<gene>
    <name evidence="23" type="ORF">APZ42_031077</name>
</gene>
<feature type="region of interest" description="Disordered" evidence="21">
    <location>
        <begin position="1455"/>
        <end position="1496"/>
    </location>
</feature>
<keyword evidence="8" id="KW-0509">mRNA transport</keyword>
<feature type="region of interest" description="Disordered" evidence="21">
    <location>
        <begin position="1"/>
        <end position="33"/>
    </location>
</feature>
<dbReference type="InterPro" id="IPR001876">
    <property type="entry name" value="Znf_RanBP2"/>
</dbReference>
<dbReference type="Pfam" id="PF00641">
    <property type="entry name" value="Zn_ribbon_RanBP"/>
    <property type="match status" value="2"/>
</dbReference>
<dbReference type="Pfam" id="PF08604">
    <property type="entry name" value="Nup153"/>
    <property type="match status" value="2"/>
</dbReference>
<feature type="compositionally biased region" description="Polar residues" evidence="21">
    <location>
        <begin position="127"/>
        <end position="137"/>
    </location>
</feature>
<evidence type="ECO:0000256" key="3">
    <source>
        <dbReference type="ARBA" id="ARBA00004567"/>
    </source>
</evidence>
<keyword evidence="5" id="KW-0479">Metal-binding</keyword>
<evidence type="ECO:0000256" key="17">
    <source>
        <dbReference type="ARBA" id="ARBA00068609"/>
    </source>
</evidence>
<dbReference type="GO" id="GO:0006405">
    <property type="term" value="P:RNA export from nucleus"/>
    <property type="evidence" value="ECO:0007669"/>
    <property type="project" value="TreeGrafter"/>
</dbReference>
<evidence type="ECO:0000256" key="13">
    <source>
        <dbReference type="ARBA" id="ARBA00023132"/>
    </source>
</evidence>
<feature type="domain" description="RanBP2-type" evidence="22">
    <location>
        <begin position="633"/>
        <end position="662"/>
    </location>
</feature>
<dbReference type="OrthoDB" id="79830at2759"/>
<evidence type="ECO:0000256" key="5">
    <source>
        <dbReference type="ARBA" id="ARBA00022723"/>
    </source>
</evidence>
<dbReference type="PANTHER" id="PTHR23193">
    <property type="entry name" value="NUCLEAR PORE COMPLEX PROTEIN NUP"/>
    <property type="match status" value="1"/>
</dbReference>
<dbReference type="InterPro" id="IPR026054">
    <property type="entry name" value="Nucleoporin"/>
</dbReference>
<accession>A0A164N5J2</accession>
<keyword evidence="6" id="KW-0677">Repeat</keyword>
<keyword evidence="7 20" id="KW-0863">Zinc-finger</keyword>
<dbReference type="PROSITE" id="PS01358">
    <property type="entry name" value="ZF_RANBP2_1"/>
    <property type="match status" value="2"/>
</dbReference>
<dbReference type="FunFam" id="4.10.1060.10:FF:000001">
    <property type="entry name" value="Nuclear pore complex protein Nup153"/>
    <property type="match status" value="1"/>
</dbReference>
<feature type="region of interest" description="Disordered" evidence="21">
    <location>
        <begin position="127"/>
        <end position="165"/>
    </location>
</feature>
<dbReference type="GO" id="GO:0008270">
    <property type="term" value="F:zinc ion binding"/>
    <property type="evidence" value="ECO:0007669"/>
    <property type="project" value="UniProtKB-KW"/>
</dbReference>
<feature type="compositionally biased region" description="Polar residues" evidence="21">
    <location>
        <begin position="885"/>
        <end position="897"/>
    </location>
</feature>
<evidence type="ECO:0000259" key="22">
    <source>
        <dbReference type="PROSITE" id="PS50199"/>
    </source>
</evidence>
<evidence type="ECO:0000256" key="19">
    <source>
        <dbReference type="ARBA" id="ARBA00079437"/>
    </source>
</evidence>
<feature type="compositionally biased region" description="Basic residues" evidence="21">
    <location>
        <begin position="1487"/>
        <end position="1496"/>
    </location>
</feature>
<evidence type="ECO:0000256" key="15">
    <source>
        <dbReference type="ARBA" id="ARBA00023242"/>
    </source>
</evidence>
<evidence type="ECO:0000256" key="21">
    <source>
        <dbReference type="SAM" id="MobiDB-lite"/>
    </source>
</evidence>
<evidence type="ECO:0000256" key="12">
    <source>
        <dbReference type="ARBA" id="ARBA00023125"/>
    </source>
</evidence>
<keyword evidence="24" id="KW-1185">Reference proteome</keyword>
<keyword evidence="4" id="KW-0813">Transport</keyword>
<name>A0A164N5J2_9CRUS</name>
<reference evidence="23 24" key="1">
    <citation type="submission" date="2016-03" db="EMBL/GenBank/DDBJ databases">
        <title>EvidentialGene: Evidence-directed Construction of Genes on Genomes.</title>
        <authorList>
            <person name="Gilbert D.G."/>
            <person name="Choi J.-H."/>
            <person name="Mockaitis K."/>
            <person name="Colbourne J."/>
            <person name="Pfrender M."/>
        </authorList>
    </citation>
    <scope>NUCLEOTIDE SEQUENCE [LARGE SCALE GENOMIC DNA]</scope>
    <source>
        <strain evidence="23 24">Xinb3</strain>
        <tissue evidence="23">Complete organism</tissue>
    </source>
</reference>
<evidence type="ECO:0000256" key="20">
    <source>
        <dbReference type="PROSITE-ProRule" id="PRU00322"/>
    </source>
</evidence>
<feature type="compositionally biased region" description="Low complexity" evidence="21">
    <location>
        <begin position="66"/>
        <end position="82"/>
    </location>
</feature>
<dbReference type="GO" id="GO:0006606">
    <property type="term" value="P:protein import into nucleus"/>
    <property type="evidence" value="ECO:0007669"/>
    <property type="project" value="TreeGrafter"/>
</dbReference>
<keyword evidence="10" id="KW-0653">Protein transport</keyword>
<evidence type="ECO:0000313" key="23">
    <source>
        <dbReference type="EMBL" id="KZS05663.1"/>
    </source>
</evidence>
<evidence type="ECO:0000256" key="18">
    <source>
        <dbReference type="ARBA" id="ARBA00078197"/>
    </source>
</evidence>
<organism evidence="23 24">
    <name type="scientific">Daphnia magna</name>
    <dbReference type="NCBI Taxonomy" id="35525"/>
    <lineage>
        <taxon>Eukaryota</taxon>
        <taxon>Metazoa</taxon>
        <taxon>Ecdysozoa</taxon>
        <taxon>Arthropoda</taxon>
        <taxon>Crustacea</taxon>
        <taxon>Branchiopoda</taxon>
        <taxon>Diplostraca</taxon>
        <taxon>Cladocera</taxon>
        <taxon>Anomopoda</taxon>
        <taxon>Daphniidae</taxon>
        <taxon>Daphnia</taxon>
    </lineage>
</organism>
<proteinExistence type="inferred from homology"/>
<evidence type="ECO:0000256" key="14">
    <source>
        <dbReference type="ARBA" id="ARBA00023136"/>
    </source>
</evidence>
<dbReference type="InterPro" id="IPR013913">
    <property type="entry name" value="Nup153_N"/>
</dbReference>
<evidence type="ECO:0000256" key="8">
    <source>
        <dbReference type="ARBA" id="ARBA00022816"/>
    </source>
</evidence>
<evidence type="ECO:0000256" key="11">
    <source>
        <dbReference type="ARBA" id="ARBA00023010"/>
    </source>
</evidence>
<feature type="compositionally biased region" description="Low complexity" evidence="21">
    <location>
        <begin position="998"/>
        <end position="1019"/>
    </location>
</feature>
<keyword evidence="9" id="KW-0862">Zinc</keyword>
<keyword evidence="14" id="KW-0472">Membrane</keyword>
<feature type="region of interest" description="Disordered" evidence="21">
    <location>
        <begin position="996"/>
        <end position="1019"/>
    </location>
</feature>
<feature type="region of interest" description="Disordered" evidence="21">
    <location>
        <begin position="326"/>
        <end position="345"/>
    </location>
</feature>
<keyword evidence="12" id="KW-0238">DNA-binding</keyword>
<evidence type="ECO:0000256" key="6">
    <source>
        <dbReference type="ARBA" id="ARBA00022737"/>
    </source>
</evidence>
<feature type="domain" description="RanBP2-type" evidence="22">
    <location>
        <begin position="687"/>
        <end position="716"/>
    </location>
</feature>
<dbReference type="PROSITE" id="PS50199">
    <property type="entry name" value="ZF_RANBP2_2"/>
    <property type="match status" value="2"/>
</dbReference>
<keyword evidence="15" id="KW-0539">Nucleus</keyword>
<sequence length="1496" mass="153872">MWEDNLGKVKARRSKNSKPYERPKSILRRVTDSVTGLLPQPSWLVNWLQSTSPKKEDDENEEVEQEQPVPSTSSASNGGSSSYQEGVERESFIFRRPPGTFREQNSGRAVPDVPALDLFPEPVVVESTSREQLVQTNGDDDSNSESTSGCSSLLPHPEHKRENRNVGEPLSINQSSLQIIGSSLSKSLAVDLKTNRGRKTLSLHTFGQESNLSVNATEESRFPKVIDETAVSFFDKEDTSLNRSANKRDISLPQLSSFGSKRPRFNVTSFGPTAAEARRSLLNESVVDSPFYAGRTTYGGASAYRRAALQPSTTLFPYVRNRIQARPASVSSAPPTPSGSVSTTMSSSNVVLSSSAQRILQALEAMSTPVRDAKRIPATSISRRSVSSHDDELSFTGFGLSRRRPNLGPPTSKLSVGTPAQIVARQAPTSIHPLESAAVSSTPISTQAGGKMRMRTSAPVRKSAPRIQEDEHNEIEELAAVPMPLGLTSLPSFSLLPSLSVAPTQTVASSSVKTLASAGTSSNGLVNSAAISVSVSRPTFTFSAPLVTVSSYEVETTTSSKPPSFNFSSPLLVNPATGKATEKGPVRAMELNLKSGSVLEVLKEKTQDVASATETATSQIPATSGFGEKFKPPTDSWTCSVCCVTNPKSKTSCLACESPAVASKPASTVPIAPKPTTSGFGDQFKMASTQWECSVCMVRNSDTDNRCKSCEEPRPGTKSAVAPSAVSTFKFGVQPAQTSTKFGTESSSTSSQTTGFSFGLSNKKEDSSAGFKFGVPPEVPKEVKETPGFKFGNTIEPKKVESVPVVASIEPAKTEKGGFKFGASIEPSKTTAEPIRGFKFGNDKKTEETNVTTPIVSSESALKPIQLFGFKSSEPTTNKAEETNMVGQSLTSDSSAKSETEPQIFKVPALVPQVATGISAAATTTTPASKASPIFSFGTAPVVPAPKTSLLETGSVMDILGKKPTAPLVVGQTPVTSAPTFSFGAGDQAKTSFSFGSGEKSTLKLGTGTTGKEAETSKSSLLAPTTSSTSFNFTGAATSASSEALFKPTAAPTFNFGGPTTFGGVAASTATTFGVPSTTATSSAFGMKTAGTVATAFGLPSATTAPVAFGVPASTAAPTTFGLPAISTAATTFGLPTTSAAPTAFGLPTTSVAPTTFGLPPTSAAPTAFALPTTSAAPTAFGLPTTSAVTTAAVGSLVPSSSSSIFTFGSTTGATTTSSSSSGFSFGLAPSSSQAPFSFGASAPPPYQFPKETPKLSSSSVGGFGFGGPVTAATTSTTPAGSVFSFGSGNVASAAAAATPSEAPKLQFSFGTPQETATSTAPSFGSFGASATTKTTAAPFMGFNSSTSSTPAFGEMATKSSVTPFGATPFGTLPPTGFGAAATSSSSASPFSFGAQPSGATAPAPTFNAASSFNFGAPTVASPSVVPQQPTGLFQFGTAPTPAVNSGFNFASSPGFTTPDAPSPGFASGFHGANPFDNTGSAGGPNRKIRKAVRRR</sequence>
<keyword evidence="13" id="KW-0906">Nuclear pore complex</keyword>
<evidence type="ECO:0000313" key="24">
    <source>
        <dbReference type="Proteomes" id="UP000076858"/>
    </source>
</evidence>
<dbReference type="SMART" id="SM00547">
    <property type="entry name" value="ZnF_RBZ"/>
    <property type="match status" value="2"/>
</dbReference>
<dbReference type="GO" id="GO:0008139">
    <property type="term" value="F:nuclear localization sequence binding"/>
    <property type="evidence" value="ECO:0007669"/>
    <property type="project" value="TreeGrafter"/>
</dbReference>
<dbReference type="STRING" id="35525.A0A164N5J2"/>
<protein>
    <recommendedName>
        <fullName evidence="17">Nuclear pore complex protein Nup153</fullName>
    </recommendedName>
    <alternativeName>
        <fullName evidence="19">153 kDa nucleoporin</fullName>
    </alternativeName>
    <alternativeName>
        <fullName evidence="18">Nucleoporin Nup153</fullName>
    </alternativeName>
</protein>
<evidence type="ECO:0000256" key="10">
    <source>
        <dbReference type="ARBA" id="ARBA00022927"/>
    </source>
</evidence>
<feature type="compositionally biased region" description="Basic and acidic residues" evidence="21">
    <location>
        <begin position="156"/>
        <end position="165"/>
    </location>
</feature>